<sequence length="33" mass="3962">MKDITYLLFVNCRTLVLQLSNKRLIYVKQAFDN</sequence>
<dbReference type="AlphaFoldDB" id="A0A0F5JC66"/>
<protein>
    <submittedName>
        <fullName evidence="1">Uncharacterized protein</fullName>
    </submittedName>
</protein>
<keyword evidence="2" id="KW-1185">Reference proteome</keyword>
<accession>A0A0F5JC66</accession>
<gene>
    <name evidence="1" type="ORF">HMPREF1536_02833</name>
</gene>
<dbReference type="PATRIC" id="fig|1203610.3.peg.2895"/>
<dbReference type="EMBL" id="AQHW01000015">
    <property type="protein sequence ID" value="KKB55364.1"/>
    <property type="molecule type" value="Genomic_DNA"/>
</dbReference>
<organism evidence="1 2">
    <name type="scientific">Parabacteroides gordonii MS-1 = DSM 23371</name>
    <dbReference type="NCBI Taxonomy" id="1203610"/>
    <lineage>
        <taxon>Bacteria</taxon>
        <taxon>Pseudomonadati</taxon>
        <taxon>Bacteroidota</taxon>
        <taxon>Bacteroidia</taxon>
        <taxon>Bacteroidales</taxon>
        <taxon>Tannerellaceae</taxon>
        <taxon>Parabacteroides</taxon>
    </lineage>
</organism>
<dbReference type="Proteomes" id="UP000033035">
    <property type="component" value="Unassembled WGS sequence"/>
</dbReference>
<evidence type="ECO:0000313" key="2">
    <source>
        <dbReference type="Proteomes" id="UP000033035"/>
    </source>
</evidence>
<dbReference type="HOGENOM" id="CLU_3383105_0_0_10"/>
<evidence type="ECO:0000313" key="1">
    <source>
        <dbReference type="EMBL" id="KKB55364.1"/>
    </source>
</evidence>
<reference evidence="1 2" key="1">
    <citation type="submission" date="2013-04" db="EMBL/GenBank/DDBJ databases">
        <title>The Genome Sequence of Parabacteroides gordonii DSM 23371.</title>
        <authorList>
            <consortium name="The Broad Institute Genomics Platform"/>
            <person name="Earl A."/>
            <person name="Ward D."/>
            <person name="Feldgarden M."/>
            <person name="Gevers D."/>
            <person name="Martens E."/>
            <person name="Sakamoto M."/>
            <person name="Benno Y."/>
            <person name="Suzuki N."/>
            <person name="Matsunaga N."/>
            <person name="Koshihara K."/>
            <person name="Seki M."/>
            <person name="Komiya H."/>
            <person name="Walker B."/>
            <person name="Young S."/>
            <person name="Zeng Q."/>
            <person name="Gargeya S."/>
            <person name="Fitzgerald M."/>
            <person name="Haas B."/>
            <person name="Abouelleil A."/>
            <person name="Allen A.W."/>
            <person name="Alvarado L."/>
            <person name="Arachchi H.M."/>
            <person name="Berlin A.M."/>
            <person name="Chapman S.B."/>
            <person name="Gainer-Dewar J."/>
            <person name="Goldberg J."/>
            <person name="Griggs A."/>
            <person name="Gujja S."/>
            <person name="Hansen M."/>
            <person name="Howarth C."/>
            <person name="Imamovic A."/>
            <person name="Ireland A."/>
            <person name="Larimer J."/>
            <person name="McCowan C."/>
            <person name="Murphy C."/>
            <person name="Pearson M."/>
            <person name="Poon T.W."/>
            <person name="Priest M."/>
            <person name="Roberts A."/>
            <person name="Saif S."/>
            <person name="Shea T."/>
            <person name="Sisk P."/>
            <person name="Sykes S."/>
            <person name="Wortman J."/>
            <person name="Nusbaum C."/>
            <person name="Birren B."/>
        </authorList>
    </citation>
    <scope>NUCLEOTIDE SEQUENCE [LARGE SCALE GENOMIC DNA]</scope>
    <source>
        <strain evidence="1 2">MS-1</strain>
    </source>
</reference>
<comment type="caution">
    <text evidence="1">The sequence shown here is derived from an EMBL/GenBank/DDBJ whole genome shotgun (WGS) entry which is preliminary data.</text>
</comment>
<name>A0A0F5JC66_9BACT</name>
<proteinExistence type="predicted"/>